<feature type="transmembrane region" description="Helical" evidence="8">
    <location>
        <begin position="257"/>
        <end position="284"/>
    </location>
</feature>
<evidence type="ECO:0000313" key="9">
    <source>
        <dbReference type="Proteomes" id="UP000695007"/>
    </source>
</evidence>
<organism evidence="9 10">
    <name type="scientific">Ceratosolen solmsi marchali</name>
    <dbReference type="NCBI Taxonomy" id="326594"/>
    <lineage>
        <taxon>Eukaryota</taxon>
        <taxon>Metazoa</taxon>
        <taxon>Ecdysozoa</taxon>
        <taxon>Arthropoda</taxon>
        <taxon>Hexapoda</taxon>
        <taxon>Insecta</taxon>
        <taxon>Pterygota</taxon>
        <taxon>Neoptera</taxon>
        <taxon>Endopterygota</taxon>
        <taxon>Hymenoptera</taxon>
        <taxon>Apocrita</taxon>
        <taxon>Proctotrupomorpha</taxon>
        <taxon>Chalcidoidea</taxon>
        <taxon>Agaonidae</taxon>
        <taxon>Agaoninae</taxon>
        <taxon>Ceratosolen</taxon>
    </lineage>
</organism>
<dbReference type="PIRSF" id="PIRSF038981">
    <property type="entry name" value="GRP"/>
    <property type="match status" value="1"/>
</dbReference>
<accession>A0AAJ6YRK2</accession>
<dbReference type="Proteomes" id="UP000695007">
    <property type="component" value="Unplaced"/>
</dbReference>
<reference evidence="10" key="1">
    <citation type="submission" date="2025-08" db="UniProtKB">
        <authorList>
            <consortium name="RefSeq"/>
        </authorList>
    </citation>
    <scope>IDENTIFICATION</scope>
</reference>
<evidence type="ECO:0000256" key="5">
    <source>
        <dbReference type="ARBA" id="ARBA00022989"/>
    </source>
</evidence>
<feature type="transmembrane region" description="Helical" evidence="8">
    <location>
        <begin position="109"/>
        <end position="131"/>
    </location>
</feature>
<protein>
    <submittedName>
        <fullName evidence="10">Gustatory receptor for sugar taste 64f-like</fullName>
    </submittedName>
</protein>
<keyword evidence="4 8" id="KW-0812">Transmembrane</keyword>
<dbReference type="PANTHER" id="PTHR21421:SF29">
    <property type="entry name" value="GUSTATORY RECEPTOR 5A FOR TREHALOSE-RELATED"/>
    <property type="match status" value="1"/>
</dbReference>
<comment type="subcellular location">
    <subcellularLocation>
        <location evidence="1">Cell membrane</location>
        <topology evidence="1">Multi-pass membrane protein</topology>
    </subcellularLocation>
</comment>
<feature type="transmembrane region" description="Helical" evidence="8">
    <location>
        <begin position="143"/>
        <end position="160"/>
    </location>
</feature>
<evidence type="ECO:0000256" key="2">
    <source>
        <dbReference type="ARBA" id="ARBA00005327"/>
    </source>
</evidence>
<dbReference type="GO" id="GO:0033041">
    <property type="term" value="F:sweet taste receptor activity"/>
    <property type="evidence" value="ECO:0007669"/>
    <property type="project" value="TreeGrafter"/>
</dbReference>
<evidence type="ECO:0000256" key="3">
    <source>
        <dbReference type="ARBA" id="ARBA00022475"/>
    </source>
</evidence>
<evidence type="ECO:0000256" key="4">
    <source>
        <dbReference type="ARBA" id="ARBA00022692"/>
    </source>
</evidence>
<evidence type="ECO:0000256" key="8">
    <source>
        <dbReference type="SAM" id="Phobius"/>
    </source>
</evidence>
<keyword evidence="9" id="KW-1185">Reference proteome</keyword>
<feature type="transmembrane region" description="Helical" evidence="8">
    <location>
        <begin position="332"/>
        <end position="349"/>
    </location>
</feature>
<keyword evidence="5 8" id="KW-1133">Transmembrane helix</keyword>
<feature type="transmembrane region" description="Helical" evidence="8">
    <location>
        <begin position="197"/>
        <end position="219"/>
    </location>
</feature>
<feature type="transmembrane region" description="Helical" evidence="8">
    <location>
        <begin position="361"/>
        <end position="383"/>
    </location>
</feature>
<name>A0AAJ6YRK2_9HYME</name>
<evidence type="ECO:0000256" key="6">
    <source>
        <dbReference type="ARBA" id="ARBA00023136"/>
    </source>
</evidence>
<keyword evidence="3" id="KW-1003">Cell membrane</keyword>
<evidence type="ECO:0000313" key="10">
    <source>
        <dbReference type="RefSeq" id="XP_011502898.1"/>
    </source>
</evidence>
<keyword evidence="7" id="KW-0675">Receptor</keyword>
<keyword evidence="6 8" id="KW-0472">Membrane</keyword>
<dbReference type="KEGG" id="csol:105366231"/>
<dbReference type="GO" id="GO:0005886">
    <property type="term" value="C:plasma membrane"/>
    <property type="evidence" value="ECO:0007669"/>
    <property type="project" value="UniProtKB-SubCell"/>
</dbReference>
<dbReference type="RefSeq" id="XP_011502898.1">
    <property type="nucleotide sequence ID" value="XM_011504596.1"/>
</dbReference>
<dbReference type="AlphaFoldDB" id="A0AAJ6YRK2"/>
<evidence type="ECO:0000256" key="7">
    <source>
        <dbReference type="ARBA" id="ARBA00023170"/>
    </source>
</evidence>
<sequence length="476" mass="53993">MRSYRIGPNKLLNSRQSVWAITRKSPIHMSCRLSKIDLLRRAKFKSCKMNISRPDKSNIGANFVDRTRSFHCALRPIIILAQCFAVFPISGIKSDNASDLRFTWSSLKILYCCISTLGSIILTLFSVYRLATSSITSSKTSNLVFFFTAGITALLFLKLARQWPGFAISWENMERELAARHNPHRTTTPTLALKFKILSIIVMVLALVEHTLSILAGYVSALECANLRGDTNIVATYFALQFPQMFTNSNYAFWKGFIVQFVNILSTFSWNFMDLFLILISVALTDQFRQLNNRLYSIRGKAMPEWWWAEARIDFNRLATVTRRIDSQISDIVLLSFATNLYFICIQLLNSFKPMPNAIQTVYFCFSFGFLLARASAVSLYAATVHDESLLPAPILYSVCSASYSTEVRRFLIQVTTDTISLTGMKFFSITRSLILTVAGTIVTYELVLVQFNAVHVDHEPSDSNITKVCEHFIEP</sequence>
<dbReference type="PANTHER" id="PTHR21421">
    <property type="entry name" value="GUSTATORY RECEPTOR"/>
    <property type="match status" value="1"/>
</dbReference>
<dbReference type="GeneID" id="105366231"/>
<gene>
    <name evidence="10" type="primary">LOC105366231</name>
</gene>
<dbReference type="Pfam" id="PF06151">
    <property type="entry name" value="Trehalose_recp"/>
    <property type="match status" value="1"/>
</dbReference>
<dbReference type="InterPro" id="IPR009318">
    <property type="entry name" value="Gustatory_rcpt"/>
</dbReference>
<evidence type="ECO:0000256" key="1">
    <source>
        <dbReference type="ARBA" id="ARBA00004651"/>
    </source>
</evidence>
<proteinExistence type="inferred from homology"/>
<comment type="similarity">
    <text evidence="2">Belongs to the insect chemoreceptor superfamily. Gustatory receptor (GR) family. Gr5a subfamily.</text>
</comment>